<accession>A0ABV8UDH1</accession>
<evidence type="ECO:0000313" key="9">
    <source>
        <dbReference type="EMBL" id="MFC4349296.1"/>
    </source>
</evidence>
<dbReference type="PANTHER" id="PTHR21666">
    <property type="entry name" value="PEPTIDASE-RELATED"/>
    <property type="match status" value="1"/>
</dbReference>
<keyword evidence="3" id="KW-0479">Metal-binding</keyword>
<evidence type="ECO:0000256" key="4">
    <source>
        <dbReference type="ARBA" id="ARBA00022801"/>
    </source>
</evidence>
<keyword evidence="6" id="KW-0482">Metalloprotease</keyword>
<protein>
    <submittedName>
        <fullName evidence="9">Murein hydrolase activator EnvC family protein</fullName>
    </submittedName>
</protein>
<dbReference type="RefSeq" id="WP_068146925.1">
    <property type="nucleotide sequence ID" value="NZ_JBHSCR010000016.1"/>
</dbReference>
<evidence type="ECO:0000256" key="2">
    <source>
        <dbReference type="ARBA" id="ARBA00022670"/>
    </source>
</evidence>
<dbReference type="Gene3D" id="2.70.70.10">
    <property type="entry name" value="Glucose Permease (Domain IIA)"/>
    <property type="match status" value="1"/>
</dbReference>
<evidence type="ECO:0000256" key="5">
    <source>
        <dbReference type="ARBA" id="ARBA00022833"/>
    </source>
</evidence>
<dbReference type="CDD" id="cd12797">
    <property type="entry name" value="M23_peptidase"/>
    <property type="match status" value="1"/>
</dbReference>
<organism evidence="9 10">
    <name type="scientific">Kordiimonas lipolytica</name>
    <dbReference type="NCBI Taxonomy" id="1662421"/>
    <lineage>
        <taxon>Bacteria</taxon>
        <taxon>Pseudomonadati</taxon>
        <taxon>Pseudomonadota</taxon>
        <taxon>Alphaproteobacteria</taxon>
        <taxon>Kordiimonadales</taxon>
        <taxon>Kordiimonadaceae</taxon>
        <taxon>Kordiimonas</taxon>
    </lineage>
</organism>
<gene>
    <name evidence="9" type="ORF">ACFO5Q_15695</name>
</gene>
<feature type="domain" description="M23ase beta-sheet core" evidence="8">
    <location>
        <begin position="290"/>
        <end position="380"/>
    </location>
</feature>
<sequence length="392" mass="43091">MLALCLAAPLASAQDRKDAAESNLERLEREQEAKEKQRLALEEAAKEAAEEAQQLSEDLVAAARDIRMSEEEALRLEDRIKDLEAETTAKKDQLDARRGELLKLLSALQRLSKRPVAFTLVQPSEAITTARTASLMGNLVPEINSQTETLRQELGILASLQEALSQERFALKNTLAELTQRQLKLGSLLDKRKAEAQRATVQAEGLAKELAEIAERASSLRDLVEKLEQQAAKRKQVAPVPVSPRQKPVVPLPAPTLRTPITRMKGRLTYPAIGSIVARFGEIEGAVHVRGIRIKTRQSAQIVSPYDGQIVFAGPFRNYGQLLIISHGDGYHSLLAGLTDLQAVVGQWVLAGEPVGSMSDNKALAELYMELRRNGESVDPAPWLNRQTASAR</sequence>
<evidence type="ECO:0000256" key="1">
    <source>
        <dbReference type="ARBA" id="ARBA00001947"/>
    </source>
</evidence>
<dbReference type="InterPro" id="IPR011055">
    <property type="entry name" value="Dup_hybrid_motif"/>
</dbReference>
<dbReference type="InterPro" id="IPR016047">
    <property type="entry name" value="M23ase_b-sheet_dom"/>
</dbReference>
<feature type="region of interest" description="Disordered" evidence="7">
    <location>
        <begin position="15"/>
        <end position="39"/>
    </location>
</feature>
<keyword evidence="5" id="KW-0862">Zinc</keyword>
<dbReference type="SUPFAM" id="SSF51261">
    <property type="entry name" value="Duplicated hybrid motif"/>
    <property type="match status" value="1"/>
</dbReference>
<name>A0ABV8UDH1_9PROT</name>
<reference evidence="10" key="1">
    <citation type="journal article" date="2019" name="Int. J. Syst. Evol. Microbiol.">
        <title>The Global Catalogue of Microorganisms (GCM) 10K type strain sequencing project: providing services to taxonomists for standard genome sequencing and annotation.</title>
        <authorList>
            <consortium name="The Broad Institute Genomics Platform"/>
            <consortium name="The Broad Institute Genome Sequencing Center for Infectious Disease"/>
            <person name="Wu L."/>
            <person name="Ma J."/>
        </authorList>
    </citation>
    <scope>NUCLEOTIDE SEQUENCE [LARGE SCALE GENOMIC DNA]</scope>
    <source>
        <strain evidence="10">CGMCC 1.15304</strain>
    </source>
</reference>
<dbReference type="EMBL" id="JBHSCR010000016">
    <property type="protein sequence ID" value="MFC4349296.1"/>
    <property type="molecule type" value="Genomic_DNA"/>
</dbReference>
<keyword evidence="2" id="KW-0645">Protease</keyword>
<dbReference type="Pfam" id="PF01551">
    <property type="entry name" value="Peptidase_M23"/>
    <property type="match status" value="1"/>
</dbReference>
<comment type="cofactor">
    <cofactor evidence="1">
        <name>Zn(2+)</name>
        <dbReference type="ChEBI" id="CHEBI:29105"/>
    </cofactor>
</comment>
<evidence type="ECO:0000256" key="7">
    <source>
        <dbReference type="SAM" id="MobiDB-lite"/>
    </source>
</evidence>
<dbReference type="InterPro" id="IPR050570">
    <property type="entry name" value="Cell_wall_metabolism_enzyme"/>
</dbReference>
<keyword evidence="10" id="KW-1185">Reference proteome</keyword>
<proteinExistence type="predicted"/>
<evidence type="ECO:0000313" key="10">
    <source>
        <dbReference type="Proteomes" id="UP001595776"/>
    </source>
</evidence>
<dbReference type="GO" id="GO:0016787">
    <property type="term" value="F:hydrolase activity"/>
    <property type="evidence" value="ECO:0007669"/>
    <property type="project" value="UniProtKB-KW"/>
</dbReference>
<dbReference type="PANTHER" id="PTHR21666:SF288">
    <property type="entry name" value="CELL DIVISION PROTEIN YTFB"/>
    <property type="match status" value="1"/>
</dbReference>
<feature type="region of interest" description="Disordered" evidence="7">
    <location>
        <begin position="235"/>
        <end position="254"/>
    </location>
</feature>
<evidence type="ECO:0000256" key="6">
    <source>
        <dbReference type="ARBA" id="ARBA00023049"/>
    </source>
</evidence>
<evidence type="ECO:0000256" key="3">
    <source>
        <dbReference type="ARBA" id="ARBA00022723"/>
    </source>
</evidence>
<dbReference type="Proteomes" id="UP001595776">
    <property type="component" value="Unassembled WGS sequence"/>
</dbReference>
<comment type="caution">
    <text evidence="9">The sequence shown here is derived from an EMBL/GenBank/DDBJ whole genome shotgun (WGS) entry which is preliminary data.</text>
</comment>
<keyword evidence="4 9" id="KW-0378">Hydrolase</keyword>
<evidence type="ECO:0000259" key="8">
    <source>
        <dbReference type="Pfam" id="PF01551"/>
    </source>
</evidence>